<keyword evidence="3" id="KW-1185">Reference proteome</keyword>
<proteinExistence type="predicted"/>
<evidence type="ECO:0000313" key="3">
    <source>
        <dbReference type="Proteomes" id="UP000298030"/>
    </source>
</evidence>
<feature type="region of interest" description="Disordered" evidence="1">
    <location>
        <begin position="299"/>
        <end position="345"/>
    </location>
</feature>
<organism evidence="2 3">
    <name type="scientific">Coprinellus micaceus</name>
    <name type="common">Glistening ink-cap mushroom</name>
    <name type="synonym">Coprinus micaceus</name>
    <dbReference type="NCBI Taxonomy" id="71717"/>
    <lineage>
        <taxon>Eukaryota</taxon>
        <taxon>Fungi</taxon>
        <taxon>Dikarya</taxon>
        <taxon>Basidiomycota</taxon>
        <taxon>Agaricomycotina</taxon>
        <taxon>Agaricomycetes</taxon>
        <taxon>Agaricomycetidae</taxon>
        <taxon>Agaricales</taxon>
        <taxon>Agaricineae</taxon>
        <taxon>Psathyrellaceae</taxon>
        <taxon>Coprinellus</taxon>
    </lineage>
</organism>
<dbReference type="Proteomes" id="UP000298030">
    <property type="component" value="Unassembled WGS sequence"/>
</dbReference>
<dbReference type="OrthoDB" id="3121024at2759"/>
<dbReference type="AlphaFoldDB" id="A0A4Y7SQE6"/>
<feature type="compositionally biased region" description="Polar residues" evidence="1">
    <location>
        <begin position="106"/>
        <end position="119"/>
    </location>
</feature>
<reference evidence="2 3" key="1">
    <citation type="journal article" date="2019" name="Nat. Ecol. Evol.">
        <title>Megaphylogeny resolves global patterns of mushroom evolution.</title>
        <authorList>
            <person name="Varga T."/>
            <person name="Krizsan K."/>
            <person name="Foldi C."/>
            <person name="Dima B."/>
            <person name="Sanchez-Garcia M."/>
            <person name="Sanchez-Ramirez S."/>
            <person name="Szollosi G.J."/>
            <person name="Szarkandi J.G."/>
            <person name="Papp V."/>
            <person name="Albert L."/>
            <person name="Andreopoulos W."/>
            <person name="Angelini C."/>
            <person name="Antonin V."/>
            <person name="Barry K.W."/>
            <person name="Bougher N.L."/>
            <person name="Buchanan P."/>
            <person name="Buyck B."/>
            <person name="Bense V."/>
            <person name="Catcheside P."/>
            <person name="Chovatia M."/>
            <person name="Cooper J."/>
            <person name="Damon W."/>
            <person name="Desjardin D."/>
            <person name="Finy P."/>
            <person name="Geml J."/>
            <person name="Haridas S."/>
            <person name="Hughes K."/>
            <person name="Justo A."/>
            <person name="Karasinski D."/>
            <person name="Kautmanova I."/>
            <person name="Kiss B."/>
            <person name="Kocsube S."/>
            <person name="Kotiranta H."/>
            <person name="LaButti K.M."/>
            <person name="Lechner B.E."/>
            <person name="Liimatainen K."/>
            <person name="Lipzen A."/>
            <person name="Lukacs Z."/>
            <person name="Mihaltcheva S."/>
            <person name="Morgado L.N."/>
            <person name="Niskanen T."/>
            <person name="Noordeloos M.E."/>
            <person name="Ohm R.A."/>
            <person name="Ortiz-Santana B."/>
            <person name="Ovrebo C."/>
            <person name="Racz N."/>
            <person name="Riley R."/>
            <person name="Savchenko A."/>
            <person name="Shiryaev A."/>
            <person name="Soop K."/>
            <person name="Spirin V."/>
            <person name="Szebenyi C."/>
            <person name="Tomsovsky M."/>
            <person name="Tulloss R.E."/>
            <person name="Uehling J."/>
            <person name="Grigoriev I.V."/>
            <person name="Vagvolgyi C."/>
            <person name="Papp T."/>
            <person name="Martin F.M."/>
            <person name="Miettinen O."/>
            <person name="Hibbett D.S."/>
            <person name="Nagy L.G."/>
        </authorList>
    </citation>
    <scope>NUCLEOTIDE SEQUENCE [LARGE SCALE GENOMIC DNA]</scope>
    <source>
        <strain evidence="2 3">FP101781</strain>
    </source>
</reference>
<gene>
    <name evidence="2" type="ORF">FA13DRAFT_1797476</name>
</gene>
<comment type="caution">
    <text evidence="2">The sequence shown here is derived from an EMBL/GenBank/DDBJ whole genome shotgun (WGS) entry which is preliminary data.</text>
</comment>
<dbReference type="EMBL" id="QPFP01000070">
    <property type="protein sequence ID" value="TEB24093.1"/>
    <property type="molecule type" value="Genomic_DNA"/>
</dbReference>
<feature type="region of interest" description="Disordered" evidence="1">
    <location>
        <begin position="212"/>
        <end position="234"/>
    </location>
</feature>
<feature type="compositionally biased region" description="Polar residues" evidence="1">
    <location>
        <begin position="181"/>
        <end position="195"/>
    </location>
</feature>
<feature type="compositionally biased region" description="Low complexity" evidence="1">
    <location>
        <begin position="12"/>
        <end position="25"/>
    </location>
</feature>
<dbReference type="STRING" id="71717.A0A4Y7SQE6"/>
<accession>A0A4Y7SQE6</accession>
<protein>
    <submittedName>
        <fullName evidence="2">Uncharacterized protein</fullName>
    </submittedName>
</protein>
<name>A0A4Y7SQE6_COPMI</name>
<feature type="compositionally biased region" description="Low complexity" evidence="1">
    <location>
        <begin position="141"/>
        <end position="152"/>
    </location>
</feature>
<sequence>MTLPDGFRVRPKPSTSRPTTTRVPTFFNSFADAKARDKGKEKEESRPKKPMELKRIQPPTFYMDPALRSSGTSDKNDPVSKLANTHASSRSVLRPPAMGLAKPASQAKSLAQPGPSSSKVEFKVQPIPFYNPGASKPAPPSQSSQKPLSSSANVLKPLGIPKFKLPPTKPAIDPEKLKNMVTPSTTKFAQATNPMTKEGARELAAIMCAHRAKNAEPQDRDLGMSPERRDAKGRLKFVRGGLAERVHNYYRSAGTQTSLWQHEQDRNDRQWKELERGERKTTPLPIQSHHMELRIVKLLKRPTALRPERDPTSKPRPKARSSAVTSKPSRALTKQPKPLPSRAKPPATAIALCEVVSSHYATRELTRVFFKWPSIDPQGPMFRPTNKGWKEGALVRAWRPMKTLALKEWDTKRRVGYGLERLLGRRSAGRGGDDGKAMEVDGPTSRKRPLEAGEDETDFDSINPLQYRAVKKPRHSEERKSKLLPLPRNTQVSLDELKQLPIAEKSLIVGRFLLGPRPQRDFLPRRR</sequence>
<evidence type="ECO:0000313" key="2">
    <source>
        <dbReference type="EMBL" id="TEB24093.1"/>
    </source>
</evidence>
<feature type="region of interest" description="Disordered" evidence="1">
    <location>
        <begin position="426"/>
        <end position="484"/>
    </location>
</feature>
<evidence type="ECO:0000256" key="1">
    <source>
        <dbReference type="SAM" id="MobiDB-lite"/>
    </source>
</evidence>
<feature type="compositionally biased region" description="Basic and acidic residues" evidence="1">
    <location>
        <begin position="213"/>
        <end position="233"/>
    </location>
</feature>
<feature type="compositionally biased region" description="Polar residues" evidence="1">
    <location>
        <begin position="82"/>
        <end position="91"/>
    </location>
</feature>
<feature type="region of interest" description="Disordered" evidence="1">
    <location>
        <begin position="1"/>
        <end position="195"/>
    </location>
</feature>
<feature type="compositionally biased region" description="Basic and acidic residues" evidence="1">
    <location>
        <begin position="33"/>
        <end position="55"/>
    </location>
</feature>